<evidence type="ECO:0000313" key="2">
    <source>
        <dbReference type="Proteomes" id="UP000178129"/>
    </source>
</evidence>
<evidence type="ECO:0000313" key="1">
    <source>
        <dbReference type="EMBL" id="CZT06254.1"/>
    </source>
</evidence>
<organism evidence="1 2">
    <name type="scientific">Rhynchosporium graminicola</name>
    <dbReference type="NCBI Taxonomy" id="2792576"/>
    <lineage>
        <taxon>Eukaryota</taxon>
        <taxon>Fungi</taxon>
        <taxon>Dikarya</taxon>
        <taxon>Ascomycota</taxon>
        <taxon>Pezizomycotina</taxon>
        <taxon>Leotiomycetes</taxon>
        <taxon>Helotiales</taxon>
        <taxon>Ploettnerulaceae</taxon>
        <taxon>Rhynchosporium</taxon>
    </lineage>
</organism>
<accession>A0A1E1L6Z8</accession>
<proteinExistence type="predicted"/>
<gene>
    <name evidence="1" type="ORF">RCO7_14869</name>
</gene>
<name>A0A1E1L6Z8_9HELO</name>
<dbReference type="EMBL" id="FJUW01000038">
    <property type="protein sequence ID" value="CZT06254.1"/>
    <property type="molecule type" value="Genomic_DNA"/>
</dbReference>
<sequence>MAHCSTSFPPSLFTDFHAESFHLGSDTTAFPPFSSGGTASKSPDASLSYNLPICYHPDCSGYRNDLFKQQPRKVQLAASRSSLSQPIPNTCETSTTSVRFYVTYHAVNE</sequence>
<reference evidence="2" key="1">
    <citation type="submission" date="2016-03" db="EMBL/GenBank/DDBJ databases">
        <authorList>
            <person name="Ploux O."/>
        </authorList>
    </citation>
    <scope>NUCLEOTIDE SEQUENCE [LARGE SCALE GENOMIC DNA]</scope>
    <source>
        <strain evidence="2">UK7</strain>
    </source>
</reference>
<dbReference type="InParanoid" id="A0A1E1L6Z8"/>
<dbReference type="AlphaFoldDB" id="A0A1E1L6Z8"/>
<dbReference type="Proteomes" id="UP000178129">
    <property type="component" value="Unassembled WGS sequence"/>
</dbReference>
<keyword evidence="2" id="KW-1185">Reference proteome</keyword>
<protein>
    <submittedName>
        <fullName evidence="1">Uncharacterized protein</fullName>
    </submittedName>
</protein>
<comment type="caution">
    <text evidence="1">The sequence shown here is derived from an EMBL/GenBank/DDBJ whole genome shotgun (WGS) entry which is preliminary data.</text>
</comment>